<dbReference type="PANTHER" id="PTHR30485:SF2">
    <property type="entry name" value="BLL0597 PROTEIN"/>
    <property type="match status" value="1"/>
</dbReference>
<feature type="transmembrane region" description="Helical" evidence="6">
    <location>
        <begin position="87"/>
        <end position="113"/>
    </location>
</feature>
<dbReference type="PANTHER" id="PTHR30485">
    <property type="entry name" value="NI/FE-HYDROGENASE 1 B-TYPE CYTOCHROME SUBUNIT"/>
    <property type="match status" value="1"/>
</dbReference>
<dbReference type="Proteomes" id="UP001569153">
    <property type="component" value="Unassembled WGS sequence"/>
</dbReference>
<dbReference type="Pfam" id="PF01292">
    <property type="entry name" value="Ni_hydr_CYTB"/>
    <property type="match status" value="1"/>
</dbReference>
<evidence type="ECO:0000256" key="3">
    <source>
        <dbReference type="ARBA" id="ARBA00022692"/>
    </source>
</evidence>
<feature type="transmembrane region" description="Helical" evidence="6">
    <location>
        <begin position="34"/>
        <end position="53"/>
    </location>
</feature>
<evidence type="ECO:0000256" key="1">
    <source>
        <dbReference type="ARBA" id="ARBA00004651"/>
    </source>
</evidence>
<comment type="caution">
    <text evidence="8">The sequence shown here is derived from an EMBL/GenBank/DDBJ whole genome shotgun (WGS) entry which is preliminary data.</text>
</comment>
<evidence type="ECO:0000313" key="8">
    <source>
        <dbReference type="EMBL" id="MEZ8194482.1"/>
    </source>
</evidence>
<dbReference type="InterPro" id="IPR016174">
    <property type="entry name" value="Di-haem_cyt_TM"/>
</dbReference>
<keyword evidence="4 6" id="KW-1133">Transmembrane helix</keyword>
<evidence type="ECO:0000259" key="7">
    <source>
        <dbReference type="Pfam" id="PF01292"/>
    </source>
</evidence>
<name>A0ABV4M4M8_9VIBR</name>
<keyword evidence="3 6" id="KW-0812">Transmembrane</keyword>
<evidence type="ECO:0000256" key="4">
    <source>
        <dbReference type="ARBA" id="ARBA00022989"/>
    </source>
</evidence>
<dbReference type="EMBL" id="JBGOOT010000003">
    <property type="protein sequence ID" value="MEZ8194482.1"/>
    <property type="molecule type" value="Genomic_DNA"/>
</dbReference>
<proteinExistence type="predicted"/>
<dbReference type="RefSeq" id="WP_371729964.1">
    <property type="nucleotide sequence ID" value="NZ_JBGOOT010000003.1"/>
</dbReference>
<feature type="transmembrane region" description="Helical" evidence="6">
    <location>
        <begin position="191"/>
        <end position="210"/>
    </location>
</feature>
<keyword evidence="2" id="KW-1003">Cell membrane</keyword>
<gene>
    <name evidence="8" type="ORF">ACED38_06205</name>
</gene>
<evidence type="ECO:0000256" key="5">
    <source>
        <dbReference type="ARBA" id="ARBA00023136"/>
    </source>
</evidence>
<accession>A0ABV4M4M8</accession>
<evidence type="ECO:0000313" key="9">
    <source>
        <dbReference type="Proteomes" id="UP001569153"/>
    </source>
</evidence>
<dbReference type="Gene3D" id="1.20.950.20">
    <property type="entry name" value="Transmembrane di-heme cytochromes, Chain C"/>
    <property type="match status" value="1"/>
</dbReference>
<dbReference type="InterPro" id="IPR051542">
    <property type="entry name" value="Hydrogenase_cytochrome"/>
</dbReference>
<keyword evidence="9" id="KW-1185">Reference proteome</keyword>
<protein>
    <submittedName>
        <fullName evidence="8">Cytochrome b/b6 domain-containing protein</fullName>
    </submittedName>
</protein>
<feature type="transmembrane region" description="Helical" evidence="6">
    <location>
        <begin position="133"/>
        <end position="156"/>
    </location>
</feature>
<sequence length="211" mass="22937">MKIWDLPTRFYHWLQALLFIGLVASGNSGEGPHLVLGLALFTLVIWRVLWGVVGSETSQFKAFVASPKRVVSYLMGREKAQPGHNPAGSWMVVVLIVSLLMQCSTGIVISGLLDNMPFAETLFTDSAYDASMAIHSLFAKVLQALVAVHLLAILVYKLRSKPLVWAMVSGKQKNTLDNPNAVLAFSSNKRALLMLLAAGLVTMTIVVSSLV</sequence>
<evidence type="ECO:0000256" key="6">
    <source>
        <dbReference type="SAM" id="Phobius"/>
    </source>
</evidence>
<feature type="domain" description="Cytochrome b561 bacterial/Ni-hydrogenase" evidence="7">
    <location>
        <begin position="4"/>
        <end position="170"/>
    </location>
</feature>
<reference evidence="8 9" key="1">
    <citation type="submission" date="2024-06" db="EMBL/GenBank/DDBJ databases">
        <authorList>
            <person name="Steensen K."/>
            <person name="Seneca J."/>
            <person name="Bartlau N."/>
            <person name="Yu A.X."/>
            <person name="Polz M.F."/>
        </authorList>
    </citation>
    <scope>NUCLEOTIDE SEQUENCE [LARGE SCALE GENOMIC DNA]</scope>
    <source>
        <strain evidence="8 9">FF146</strain>
    </source>
</reference>
<evidence type="ECO:0000256" key="2">
    <source>
        <dbReference type="ARBA" id="ARBA00022475"/>
    </source>
</evidence>
<keyword evidence="5 6" id="KW-0472">Membrane</keyword>
<feature type="transmembrane region" description="Helical" evidence="6">
    <location>
        <begin position="12"/>
        <end position="28"/>
    </location>
</feature>
<comment type="subcellular location">
    <subcellularLocation>
        <location evidence="1">Cell membrane</location>
        <topology evidence="1">Multi-pass membrane protein</topology>
    </subcellularLocation>
</comment>
<dbReference type="SUPFAM" id="SSF81342">
    <property type="entry name" value="Transmembrane di-heme cytochromes"/>
    <property type="match status" value="1"/>
</dbReference>
<organism evidence="8 9">
    <name type="scientific">Vibrio cortegadensis</name>
    <dbReference type="NCBI Taxonomy" id="1328770"/>
    <lineage>
        <taxon>Bacteria</taxon>
        <taxon>Pseudomonadati</taxon>
        <taxon>Pseudomonadota</taxon>
        <taxon>Gammaproteobacteria</taxon>
        <taxon>Vibrionales</taxon>
        <taxon>Vibrionaceae</taxon>
        <taxon>Vibrio</taxon>
    </lineage>
</organism>
<dbReference type="InterPro" id="IPR011577">
    <property type="entry name" value="Cyt_b561_bac/Ni-Hgenase"/>
</dbReference>